<keyword evidence="1" id="KW-1133">Transmembrane helix</keyword>
<proteinExistence type="predicted"/>
<keyword evidence="1" id="KW-0812">Transmembrane</keyword>
<gene>
    <name evidence="2" type="ORF">SAMN04488700_0601</name>
</gene>
<sequence>MNFIQRSIELKWPLLLFEVIFLIAGVVLIVSGIKIRKKSTIVTIISITIGILTALLFSYSLLWTLIFGYNS</sequence>
<feature type="transmembrane region" description="Helical" evidence="1">
    <location>
        <begin position="12"/>
        <end position="33"/>
    </location>
</feature>
<dbReference type="Proteomes" id="UP000193435">
    <property type="component" value="Unassembled WGS sequence"/>
</dbReference>
<keyword evidence="1" id="KW-0472">Membrane</keyword>
<evidence type="ECO:0000313" key="2">
    <source>
        <dbReference type="EMBL" id="SMH27299.1"/>
    </source>
</evidence>
<reference evidence="2 3" key="1">
    <citation type="submission" date="2017-04" db="EMBL/GenBank/DDBJ databases">
        <authorList>
            <person name="Afonso C.L."/>
            <person name="Miller P.J."/>
            <person name="Scott M.A."/>
            <person name="Spackman E."/>
            <person name="Goraichik I."/>
            <person name="Dimitrov K.M."/>
            <person name="Suarez D.L."/>
            <person name="Swayne D.E."/>
        </authorList>
    </citation>
    <scope>NUCLEOTIDE SEQUENCE [LARGE SCALE GENOMIC DNA]</scope>
    <source>
        <strain evidence="2 3">LMG26642</strain>
    </source>
</reference>
<evidence type="ECO:0000256" key="1">
    <source>
        <dbReference type="SAM" id="Phobius"/>
    </source>
</evidence>
<organism evidence="2 3">
    <name type="scientific">Carnobacterium iners</name>
    <dbReference type="NCBI Taxonomy" id="1073423"/>
    <lineage>
        <taxon>Bacteria</taxon>
        <taxon>Bacillati</taxon>
        <taxon>Bacillota</taxon>
        <taxon>Bacilli</taxon>
        <taxon>Lactobacillales</taxon>
        <taxon>Carnobacteriaceae</taxon>
        <taxon>Carnobacterium</taxon>
    </lineage>
</organism>
<dbReference type="EMBL" id="FXBJ01000002">
    <property type="protein sequence ID" value="SMH27299.1"/>
    <property type="molecule type" value="Genomic_DNA"/>
</dbReference>
<feature type="transmembrane region" description="Helical" evidence="1">
    <location>
        <begin position="40"/>
        <end position="66"/>
    </location>
</feature>
<accession>A0A1X7MR30</accession>
<protein>
    <submittedName>
        <fullName evidence="2">Uncharacterized protein</fullName>
    </submittedName>
</protein>
<keyword evidence="3" id="KW-1185">Reference proteome</keyword>
<dbReference type="AlphaFoldDB" id="A0A1X7MR30"/>
<name>A0A1X7MR30_9LACT</name>
<evidence type="ECO:0000313" key="3">
    <source>
        <dbReference type="Proteomes" id="UP000193435"/>
    </source>
</evidence>